<dbReference type="AlphaFoldDB" id="A0AAN6MEK2"/>
<dbReference type="Proteomes" id="UP001303889">
    <property type="component" value="Unassembled WGS sequence"/>
</dbReference>
<evidence type="ECO:0000256" key="1">
    <source>
        <dbReference type="SAM" id="MobiDB-lite"/>
    </source>
</evidence>
<name>A0AAN6MEK2_9PEZI</name>
<dbReference type="Gene3D" id="6.10.280.230">
    <property type="match status" value="1"/>
</dbReference>
<reference evidence="2" key="2">
    <citation type="submission" date="2023-05" db="EMBL/GenBank/DDBJ databases">
        <authorList>
            <consortium name="Lawrence Berkeley National Laboratory"/>
            <person name="Steindorff A."/>
            <person name="Hensen N."/>
            <person name="Bonometti L."/>
            <person name="Westerberg I."/>
            <person name="Brannstrom I.O."/>
            <person name="Guillou S."/>
            <person name="Cros-Aarteil S."/>
            <person name="Calhoun S."/>
            <person name="Haridas S."/>
            <person name="Kuo A."/>
            <person name="Mondo S."/>
            <person name="Pangilinan J."/>
            <person name="Riley R."/>
            <person name="Labutti K."/>
            <person name="Andreopoulos B."/>
            <person name="Lipzen A."/>
            <person name="Chen C."/>
            <person name="Yanf M."/>
            <person name="Daum C."/>
            <person name="Ng V."/>
            <person name="Clum A."/>
            <person name="Ohm R."/>
            <person name="Martin F."/>
            <person name="Silar P."/>
            <person name="Natvig D."/>
            <person name="Lalanne C."/>
            <person name="Gautier V."/>
            <person name="Ament-Velasquez S.L."/>
            <person name="Kruys A."/>
            <person name="Hutchinson M.I."/>
            <person name="Powell A.J."/>
            <person name="Barry K."/>
            <person name="Miller A.N."/>
            <person name="Grigoriev I.V."/>
            <person name="Debuchy R."/>
            <person name="Gladieux P."/>
            <person name="Thoren M.H."/>
            <person name="Johannesson H."/>
        </authorList>
    </citation>
    <scope>NUCLEOTIDE SEQUENCE</scope>
    <source>
        <strain evidence="2">CBS 103.79</strain>
    </source>
</reference>
<feature type="compositionally biased region" description="Low complexity" evidence="1">
    <location>
        <begin position="375"/>
        <end position="386"/>
    </location>
</feature>
<protein>
    <recommendedName>
        <fullName evidence="4">Peroxin 20</fullName>
    </recommendedName>
</protein>
<accession>A0AAN6MEK2</accession>
<sequence>MADSMCGPSNGAKNLLAHVDRDRAHHQDRLVNAPQASQANGFRSQNPFANNGAEMAFGGFQQAGMPMDAAFGPGLDMNAMGPVGPQGRAFAHPGPAGPAAMANIGPGVPAARLASPATGGTSHQDWVNQFSGMQLGPAAAGPAAAMPIQAHAAPMTAMAPALGLQQTQFGMPMYGAAGPGLFGFQNPAMNTMAQPQAALAQDNTAAIDVEAFNRAFDEYDDANFETELAGWSTESQQRLANTEFAEAQDKWMAEHGPSATATTTANPPTAAEMAVIDANLEELALEQDKRRSDEELARAAVDIVNSVAGNTSDKFKNSRFFELMRRIGNREVVVEGDSFVNAETGEAVVDHHRDNDDDDQSPANRDSDSGIGSETPVAGAAAGVTPPKVVDLTRGSLFV</sequence>
<evidence type="ECO:0000313" key="2">
    <source>
        <dbReference type="EMBL" id="KAK3899371.1"/>
    </source>
</evidence>
<dbReference type="EMBL" id="MU855794">
    <property type="protein sequence ID" value="KAK3899371.1"/>
    <property type="molecule type" value="Genomic_DNA"/>
</dbReference>
<feature type="region of interest" description="Disordered" evidence="1">
    <location>
        <begin position="347"/>
        <end position="386"/>
    </location>
</feature>
<gene>
    <name evidence="2" type="ORF">C8A05DRAFT_18181</name>
</gene>
<organism evidence="2 3">
    <name type="scientific">Staphylotrichum tortipilum</name>
    <dbReference type="NCBI Taxonomy" id="2831512"/>
    <lineage>
        <taxon>Eukaryota</taxon>
        <taxon>Fungi</taxon>
        <taxon>Dikarya</taxon>
        <taxon>Ascomycota</taxon>
        <taxon>Pezizomycotina</taxon>
        <taxon>Sordariomycetes</taxon>
        <taxon>Sordariomycetidae</taxon>
        <taxon>Sordariales</taxon>
        <taxon>Chaetomiaceae</taxon>
        <taxon>Staphylotrichum</taxon>
    </lineage>
</organism>
<comment type="caution">
    <text evidence="2">The sequence shown here is derived from an EMBL/GenBank/DDBJ whole genome shotgun (WGS) entry which is preliminary data.</text>
</comment>
<evidence type="ECO:0008006" key="4">
    <source>
        <dbReference type="Google" id="ProtNLM"/>
    </source>
</evidence>
<proteinExistence type="predicted"/>
<reference evidence="2" key="1">
    <citation type="journal article" date="2023" name="Mol. Phylogenet. Evol.">
        <title>Genome-scale phylogeny and comparative genomics of the fungal order Sordariales.</title>
        <authorList>
            <person name="Hensen N."/>
            <person name="Bonometti L."/>
            <person name="Westerberg I."/>
            <person name="Brannstrom I.O."/>
            <person name="Guillou S."/>
            <person name="Cros-Aarteil S."/>
            <person name="Calhoun S."/>
            <person name="Haridas S."/>
            <person name="Kuo A."/>
            <person name="Mondo S."/>
            <person name="Pangilinan J."/>
            <person name="Riley R."/>
            <person name="LaButti K."/>
            <person name="Andreopoulos B."/>
            <person name="Lipzen A."/>
            <person name="Chen C."/>
            <person name="Yan M."/>
            <person name="Daum C."/>
            <person name="Ng V."/>
            <person name="Clum A."/>
            <person name="Steindorff A."/>
            <person name="Ohm R.A."/>
            <person name="Martin F."/>
            <person name="Silar P."/>
            <person name="Natvig D.O."/>
            <person name="Lalanne C."/>
            <person name="Gautier V."/>
            <person name="Ament-Velasquez S.L."/>
            <person name="Kruys A."/>
            <person name="Hutchinson M.I."/>
            <person name="Powell A.J."/>
            <person name="Barry K."/>
            <person name="Miller A.N."/>
            <person name="Grigoriev I.V."/>
            <person name="Debuchy R."/>
            <person name="Gladieux P."/>
            <person name="Hiltunen Thoren M."/>
            <person name="Johannesson H."/>
        </authorList>
    </citation>
    <scope>NUCLEOTIDE SEQUENCE</scope>
    <source>
        <strain evidence="2">CBS 103.79</strain>
    </source>
</reference>
<keyword evidence="3" id="KW-1185">Reference proteome</keyword>
<evidence type="ECO:0000313" key="3">
    <source>
        <dbReference type="Proteomes" id="UP001303889"/>
    </source>
</evidence>